<accession>A0A4Y3PJ28</accession>
<name>A0A4Y3PJ28_BREPA</name>
<dbReference type="GO" id="GO:0005737">
    <property type="term" value="C:cytoplasm"/>
    <property type="evidence" value="ECO:0007669"/>
    <property type="project" value="TreeGrafter"/>
</dbReference>
<comment type="similarity">
    <text evidence="2">Belongs to the Nudix hydrolase family.</text>
</comment>
<comment type="caution">
    <text evidence="7">The sequence shown here is derived from an EMBL/GenBank/DDBJ whole genome shotgun (WGS) entry which is preliminary data.</text>
</comment>
<dbReference type="InterPro" id="IPR020084">
    <property type="entry name" value="NUDIX_hydrolase_CS"/>
</dbReference>
<dbReference type="Proteomes" id="UP000316882">
    <property type="component" value="Unassembled WGS sequence"/>
</dbReference>
<reference evidence="7 8" key="1">
    <citation type="submission" date="2019-06" db="EMBL/GenBank/DDBJ databases">
        <title>Whole genome shotgun sequence of Brevibacillus parabrevis NBRC 12334.</title>
        <authorList>
            <person name="Hosoyama A."/>
            <person name="Uohara A."/>
            <person name="Ohji S."/>
            <person name="Ichikawa N."/>
        </authorList>
    </citation>
    <scope>NUCLEOTIDE SEQUENCE [LARGE SCALE GENOMIC DNA]</scope>
    <source>
        <strain evidence="7 8">NBRC 12334</strain>
    </source>
</reference>
<dbReference type="PANTHER" id="PTHR43758">
    <property type="entry name" value="7,8-DIHYDRO-8-OXOGUANINE TRIPHOSPHATASE"/>
    <property type="match status" value="1"/>
</dbReference>
<dbReference type="PANTHER" id="PTHR43758:SF2">
    <property type="entry name" value="OXIDIZED PURINE NUCLEOSIDE TRIPHOSPHATE HYDROLASE"/>
    <property type="match status" value="1"/>
</dbReference>
<organism evidence="7 8">
    <name type="scientific">Brevibacillus parabrevis</name>
    <dbReference type="NCBI Taxonomy" id="54914"/>
    <lineage>
        <taxon>Bacteria</taxon>
        <taxon>Bacillati</taxon>
        <taxon>Bacillota</taxon>
        <taxon>Bacilli</taxon>
        <taxon>Bacillales</taxon>
        <taxon>Paenibacillaceae</taxon>
        <taxon>Brevibacillus</taxon>
    </lineage>
</organism>
<keyword evidence="4" id="KW-0378">Hydrolase</keyword>
<feature type="domain" description="Nudix hydrolase" evidence="6">
    <location>
        <begin position="1"/>
        <end position="133"/>
    </location>
</feature>
<dbReference type="GO" id="GO:0046872">
    <property type="term" value="F:metal ion binding"/>
    <property type="evidence" value="ECO:0007669"/>
    <property type="project" value="UniProtKB-KW"/>
</dbReference>
<evidence type="ECO:0000313" key="7">
    <source>
        <dbReference type="EMBL" id="GEB32795.1"/>
    </source>
</evidence>
<dbReference type="Gene3D" id="3.90.79.10">
    <property type="entry name" value="Nucleoside Triphosphate Pyrophosphohydrolase"/>
    <property type="match status" value="1"/>
</dbReference>
<evidence type="ECO:0000256" key="3">
    <source>
        <dbReference type="ARBA" id="ARBA00022723"/>
    </source>
</evidence>
<dbReference type="InterPro" id="IPR000086">
    <property type="entry name" value="NUDIX_hydrolase_dom"/>
</dbReference>
<evidence type="ECO:0000259" key="6">
    <source>
        <dbReference type="PROSITE" id="PS51462"/>
    </source>
</evidence>
<sequence>MYTYTICFLKHANEYLLLNRRKPPLMGRWNGVGGKLAPNESPLDCVLREVFEETGIALSSATYKGVVSWKLDGDVVGGMYAYVAELPETFERPLTPRRVEEGILDWLSLDWMLHPKNEGIAENVPQFLPYMLEHEQPIQHVFTYEGDRVIQYERLPLPEVAEAVKNG</sequence>
<dbReference type="RefSeq" id="WP_122963515.1">
    <property type="nucleotide sequence ID" value="NZ_BJMH01000009.1"/>
</dbReference>
<evidence type="ECO:0000256" key="1">
    <source>
        <dbReference type="ARBA" id="ARBA00001946"/>
    </source>
</evidence>
<keyword evidence="8" id="KW-1185">Reference proteome</keyword>
<evidence type="ECO:0000256" key="5">
    <source>
        <dbReference type="ARBA" id="ARBA00022842"/>
    </source>
</evidence>
<dbReference type="SUPFAM" id="SSF55811">
    <property type="entry name" value="Nudix"/>
    <property type="match status" value="1"/>
</dbReference>
<keyword evidence="5" id="KW-0460">Magnesium</keyword>
<evidence type="ECO:0000313" key="8">
    <source>
        <dbReference type="Proteomes" id="UP000316882"/>
    </source>
</evidence>
<comment type="cofactor">
    <cofactor evidence="1">
        <name>Mg(2+)</name>
        <dbReference type="ChEBI" id="CHEBI:18420"/>
    </cofactor>
</comment>
<keyword evidence="3" id="KW-0479">Metal-binding</keyword>
<evidence type="ECO:0000256" key="4">
    <source>
        <dbReference type="ARBA" id="ARBA00022801"/>
    </source>
</evidence>
<proteinExistence type="inferred from homology"/>
<dbReference type="AlphaFoldDB" id="A0A4Y3PJ28"/>
<dbReference type="CDD" id="cd18886">
    <property type="entry name" value="NUDIX_MutT_Nudt1"/>
    <property type="match status" value="1"/>
</dbReference>
<protein>
    <submittedName>
        <fullName evidence="7">7,8-dihydro-8-oxoguanine triphosphatase</fullName>
    </submittedName>
</protein>
<dbReference type="EMBL" id="BJMH01000009">
    <property type="protein sequence ID" value="GEB32795.1"/>
    <property type="molecule type" value="Genomic_DNA"/>
</dbReference>
<dbReference type="InterPro" id="IPR015797">
    <property type="entry name" value="NUDIX_hydrolase-like_dom_sf"/>
</dbReference>
<dbReference type="GO" id="GO:0016818">
    <property type="term" value="F:hydrolase activity, acting on acid anhydrides, in phosphorus-containing anhydrides"/>
    <property type="evidence" value="ECO:0007669"/>
    <property type="project" value="TreeGrafter"/>
</dbReference>
<dbReference type="Pfam" id="PF00293">
    <property type="entry name" value="NUDIX"/>
    <property type="match status" value="1"/>
</dbReference>
<evidence type="ECO:0000256" key="2">
    <source>
        <dbReference type="ARBA" id="ARBA00005582"/>
    </source>
</evidence>
<gene>
    <name evidence="7" type="ORF">BPA01_23750</name>
</gene>
<dbReference type="PROSITE" id="PS00893">
    <property type="entry name" value="NUDIX_BOX"/>
    <property type="match status" value="1"/>
</dbReference>
<dbReference type="PROSITE" id="PS51462">
    <property type="entry name" value="NUDIX"/>
    <property type="match status" value="1"/>
</dbReference>